<dbReference type="HOGENOM" id="CLU_2572387_0_0_11"/>
<keyword evidence="2" id="KW-1185">Reference proteome</keyword>
<proteinExistence type="predicted"/>
<gene>
    <name evidence="1" type="ORF">SSOG_00591</name>
</gene>
<dbReference type="STRING" id="457427.SSOG_00591"/>
<organism evidence="1 2">
    <name type="scientific">Streptomyces himastatinicus ATCC 53653</name>
    <dbReference type="NCBI Taxonomy" id="457427"/>
    <lineage>
        <taxon>Bacteria</taxon>
        <taxon>Bacillati</taxon>
        <taxon>Actinomycetota</taxon>
        <taxon>Actinomycetes</taxon>
        <taxon>Kitasatosporales</taxon>
        <taxon>Streptomycetaceae</taxon>
        <taxon>Streptomyces</taxon>
        <taxon>Streptomyces violaceusniger group</taxon>
    </lineage>
</organism>
<name>D9WCD2_9ACTN</name>
<reference evidence="1 2" key="1">
    <citation type="submission" date="2009-02" db="EMBL/GenBank/DDBJ databases">
        <title>Annotation of Streptomyces hygroscopicus strain ATCC 53653.</title>
        <authorList>
            <consortium name="The Broad Institute Genome Sequencing Platform"/>
            <consortium name="Broad Institute Microbial Sequencing Center"/>
            <person name="Fischbach M."/>
            <person name="Godfrey P."/>
            <person name="Ward D."/>
            <person name="Young S."/>
            <person name="Zeng Q."/>
            <person name="Koehrsen M."/>
            <person name="Alvarado L."/>
            <person name="Berlin A.M."/>
            <person name="Bochicchio J."/>
            <person name="Borenstein D."/>
            <person name="Chapman S.B."/>
            <person name="Chen Z."/>
            <person name="Engels R."/>
            <person name="Freedman E."/>
            <person name="Gellesch M."/>
            <person name="Goldberg J."/>
            <person name="Griggs A."/>
            <person name="Gujja S."/>
            <person name="Heilman E.R."/>
            <person name="Heiman D.I."/>
            <person name="Hepburn T.A."/>
            <person name="Howarth C."/>
            <person name="Jen D."/>
            <person name="Larson L."/>
            <person name="Lewis B."/>
            <person name="Mehta T."/>
            <person name="Park D."/>
            <person name="Pearson M."/>
            <person name="Richards J."/>
            <person name="Roberts A."/>
            <person name="Saif S."/>
            <person name="Shea T.D."/>
            <person name="Shenoy N."/>
            <person name="Sisk P."/>
            <person name="Stolte C."/>
            <person name="Sykes S.N."/>
            <person name="Thomson T."/>
            <person name="Walk T."/>
            <person name="White J."/>
            <person name="Yandava C."/>
            <person name="Straight P."/>
            <person name="Clardy J."/>
            <person name="Hung D."/>
            <person name="Kolter R."/>
            <person name="Mekalanos J."/>
            <person name="Walker S."/>
            <person name="Walsh C.T."/>
            <person name="Wieland-Brown L.C."/>
            <person name="Haas B."/>
            <person name="Nusbaum C."/>
            <person name="Birren B."/>
        </authorList>
    </citation>
    <scope>NUCLEOTIDE SEQUENCE [LARGE SCALE GENOMIC DNA]</scope>
    <source>
        <strain evidence="1 2">ATCC 53653</strain>
    </source>
</reference>
<dbReference type="Gene3D" id="3.90.180.10">
    <property type="entry name" value="Medium-chain alcohol dehydrogenases, catalytic domain"/>
    <property type="match status" value="1"/>
</dbReference>
<dbReference type="Proteomes" id="UP000003963">
    <property type="component" value="Unassembled WGS sequence"/>
</dbReference>
<evidence type="ECO:0000313" key="1">
    <source>
        <dbReference type="EMBL" id="EFL20879.1"/>
    </source>
</evidence>
<evidence type="ECO:0000313" key="2">
    <source>
        <dbReference type="Proteomes" id="UP000003963"/>
    </source>
</evidence>
<dbReference type="Gene3D" id="3.40.50.720">
    <property type="entry name" value="NAD(P)-binding Rossmann-like Domain"/>
    <property type="match status" value="1"/>
</dbReference>
<protein>
    <submittedName>
        <fullName evidence="1">Alcohol dehydrogenase</fullName>
    </submittedName>
</protein>
<dbReference type="EMBL" id="GG657754">
    <property type="protein sequence ID" value="EFL20879.1"/>
    <property type="molecule type" value="Genomic_DNA"/>
</dbReference>
<accession>D9WCD2</accession>
<dbReference type="AlphaFoldDB" id="D9WCD2"/>
<sequence>MLPMDRVIALELQLLGSHGMAAHAYGPMMEMVDAGTLRPDRLVTDVIGLDAVPEALSALPSAAKGGVTVIEPHRAPTGSGW</sequence>